<dbReference type="AlphaFoldDB" id="A0AAD7NHX5"/>
<dbReference type="Pfam" id="PF07720">
    <property type="entry name" value="TPR_3"/>
    <property type="match status" value="1"/>
</dbReference>
<dbReference type="InterPro" id="IPR000719">
    <property type="entry name" value="Prot_kinase_dom"/>
</dbReference>
<dbReference type="PROSITE" id="PS00108">
    <property type="entry name" value="PROTEIN_KINASE_ST"/>
    <property type="match status" value="1"/>
</dbReference>
<dbReference type="Gene3D" id="3.30.200.20">
    <property type="entry name" value="Phosphorylase Kinase, domain 1"/>
    <property type="match status" value="1"/>
</dbReference>
<keyword evidence="5" id="KW-0175">Coiled coil</keyword>
<dbReference type="InterPro" id="IPR011990">
    <property type="entry name" value="TPR-like_helical_dom_sf"/>
</dbReference>
<keyword evidence="8" id="KW-1185">Reference proteome</keyword>
<proteinExistence type="predicted"/>
<dbReference type="InterPro" id="IPR011716">
    <property type="entry name" value="TPR-3"/>
</dbReference>
<dbReference type="CDD" id="cd21037">
    <property type="entry name" value="MLKL_NTD"/>
    <property type="match status" value="1"/>
</dbReference>
<dbReference type="SMART" id="SM00220">
    <property type="entry name" value="S_TKc"/>
    <property type="match status" value="1"/>
</dbReference>
<evidence type="ECO:0000313" key="7">
    <source>
        <dbReference type="EMBL" id="KAJ7762903.1"/>
    </source>
</evidence>
<dbReference type="InterPro" id="IPR051681">
    <property type="entry name" value="Ser/Thr_Kinases-Pseudokinases"/>
</dbReference>
<reference evidence="7" key="1">
    <citation type="submission" date="2023-03" db="EMBL/GenBank/DDBJ databases">
        <title>Massive genome expansion in bonnet fungi (Mycena s.s.) driven by repeated elements and novel gene families across ecological guilds.</title>
        <authorList>
            <consortium name="Lawrence Berkeley National Laboratory"/>
            <person name="Harder C.B."/>
            <person name="Miyauchi S."/>
            <person name="Viragh M."/>
            <person name="Kuo A."/>
            <person name="Thoen E."/>
            <person name="Andreopoulos B."/>
            <person name="Lu D."/>
            <person name="Skrede I."/>
            <person name="Drula E."/>
            <person name="Henrissat B."/>
            <person name="Morin E."/>
            <person name="Kohler A."/>
            <person name="Barry K."/>
            <person name="LaButti K."/>
            <person name="Morin E."/>
            <person name="Salamov A."/>
            <person name="Lipzen A."/>
            <person name="Mereny Z."/>
            <person name="Hegedus B."/>
            <person name="Baldrian P."/>
            <person name="Stursova M."/>
            <person name="Weitz H."/>
            <person name="Taylor A."/>
            <person name="Grigoriev I.V."/>
            <person name="Nagy L.G."/>
            <person name="Martin F."/>
            <person name="Kauserud H."/>
        </authorList>
    </citation>
    <scope>NUCLEOTIDE SEQUENCE</scope>
    <source>
        <strain evidence="7">CBHHK182m</strain>
    </source>
</reference>
<dbReference type="InterPro" id="IPR001245">
    <property type="entry name" value="Ser-Thr/Tyr_kinase_cat_dom"/>
</dbReference>
<sequence length="868" mass="97284">MDAALGMVGVAPVPGLSFAFKLFGFILCDIPEVKASRRQLKVLANTISQLLTTLNDQFAHERLSELGSAKALADLKSLLEDISQFTRKELSKSFFKALLQKDARLSNIEDFYRRIGMLVNAFQISALVDVQLMIKDDEIARNEDSDNLASRLESLEKNQVELRQALDMNQNNMLAMMVSIQRRLDDAPKAIEHNPEQQFYAHALEYLSSTSGEKVNAEDWMVPAFEVDYGTEIGSGGFGTVYRGTWNRTEVAIKVVHQFDGVKANLSLLRKEIDIWLNLRHPNILQFLGANTLDDKPFIMMPYIPYNSRQFLERHPDFDPIYILRDVSLGLEYLHSRKICHGDLKGINILVDDLGRCLLCDFGLARLKADITSRTDHVGATITSGSRNWMAPELFEGSRAKPPSDIYAFGMTMYELFADEIPLSSVGFNDFIEVILRMDVRPKRPDEEDAPRLTDAVWDLAQSCWVKNPKARPTARNIHDTVAHLIKDMNRQTPTRAQTMPEISAGHARRSFSLLGPSPQPELVRHSRSATDRHSVQPWVEISAAPPRVGASSPSGSDIANLISMHNEIQKHNKSGRFSDARQLGEELVQKQISLFGGDHLNTLRAMFTLAATYTELHEFSKAQDLTTTVLQKRARIVGSDHPDTLRCMSSLAVIHHRLGQLKDTEQLGSMVMEKQTRILGGEHPDTLVSMHNLSVTYHDLGKLQEAARLQEVVRDARTRALGVNHPDTLSCIFSLAGTYHKQGRFNEAEDLTLVVLEQRTQTLGQDHPATLRCMFSLAGTYHKQRKFAEAERLANEVVEARTKILGSEHLDTLIALHNLVVITSSAGQSNSALPLALDLVEREIRVLGDAHPQTLRSTVLLDSLFEL</sequence>
<keyword evidence="7" id="KW-0808">Transferase</keyword>
<organism evidence="7 8">
    <name type="scientific">Mycena metata</name>
    <dbReference type="NCBI Taxonomy" id="1033252"/>
    <lineage>
        <taxon>Eukaryota</taxon>
        <taxon>Fungi</taxon>
        <taxon>Dikarya</taxon>
        <taxon>Basidiomycota</taxon>
        <taxon>Agaricomycotina</taxon>
        <taxon>Agaricomycetes</taxon>
        <taxon>Agaricomycetidae</taxon>
        <taxon>Agaricales</taxon>
        <taxon>Marasmiineae</taxon>
        <taxon>Mycenaceae</taxon>
        <taxon>Mycena</taxon>
    </lineage>
</organism>
<keyword evidence="2 4" id="KW-0547">Nucleotide-binding</keyword>
<dbReference type="PANTHER" id="PTHR44329">
    <property type="entry name" value="SERINE/THREONINE-PROTEIN KINASE TNNI3K-RELATED"/>
    <property type="match status" value="1"/>
</dbReference>
<dbReference type="PROSITE" id="PS50011">
    <property type="entry name" value="PROTEIN_KINASE_DOM"/>
    <property type="match status" value="1"/>
</dbReference>
<evidence type="ECO:0000259" key="6">
    <source>
        <dbReference type="PROSITE" id="PS50011"/>
    </source>
</evidence>
<feature type="coiled-coil region" evidence="5">
    <location>
        <begin position="145"/>
        <end position="172"/>
    </location>
</feature>
<accession>A0AAD7NHX5</accession>
<evidence type="ECO:0000313" key="8">
    <source>
        <dbReference type="Proteomes" id="UP001215598"/>
    </source>
</evidence>
<evidence type="ECO:0000256" key="1">
    <source>
        <dbReference type="ARBA" id="ARBA00022527"/>
    </source>
</evidence>
<dbReference type="PANTHER" id="PTHR44329:SF298">
    <property type="entry name" value="MIXED LINEAGE KINASE DOMAIN-LIKE PROTEIN"/>
    <property type="match status" value="1"/>
</dbReference>
<protein>
    <submittedName>
        <fullName evidence="7">Kinase-like domain-containing protein</fullName>
    </submittedName>
</protein>
<dbReference type="Pfam" id="PF13424">
    <property type="entry name" value="TPR_12"/>
    <property type="match status" value="2"/>
</dbReference>
<keyword evidence="1" id="KW-0723">Serine/threonine-protein kinase</keyword>
<dbReference type="Pfam" id="PF07714">
    <property type="entry name" value="PK_Tyr_Ser-Thr"/>
    <property type="match status" value="1"/>
</dbReference>
<dbReference type="Gene3D" id="1.25.40.10">
    <property type="entry name" value="Tetratricopeptide repeat domain"/>
    <property type="match status" value="2"/>
</dbReference>
<dbReference type="SUPFAM" id="SSF48452">
    <property type="entry name" value="TPR-like"/>
    <property type="match status" value="2"/>
</dbReference>
<dbReference type="GO" id="GO:0005524">
    <property type="term" value="F:ATP binding"/>
    <property type="evidence" value="ECO:0007669"/>
    <property type="project" value="UniProtKB-UniRule"/>
</dbReference>
<evidence type="ECO:0000256" key="5">
    <source>
        <dbReference type="SAM" id="Coils"/>
    </source>
</evidence>
<dbReference type="PROSITE" id="PS00107">
    <property type="entry name" value="PROTEIN_KINASE_ATP"/>
    <property type="match status" value="1"/>
</dbReference>
<dbReference type="Pfam" id="PF13374">
    <property type="entry name" value="TPR_10"/>
    <property type="match status" value="3"/>
</dbReference>
<name>A0AAD7NHX5_9AGAR</name>
<keyword evidence="7" id="KW-0418">Kinase</keyword>
<dbReference type="InterPro" id="IPR059179">
    <property type="entry name" value="MLKL-like_MCAfunc"/>
</dbReference>
<gene>
    <name evidence="7" type="ORF">B0H16DRAFT_502088</name>
</gene>
<evidence type="ECO:0000256" key="3">
    <source>
        <dbReference type="ARBA" id="ARBA00022840"/>
    </source>
</evidence>
<dbReference type="EMBL" id="JARKIB010000031">
    <property type="protein sequence ID" value="KAJ7762903.1"/>
    <property type="molecule type" value="Genomic_DNA"/>
</dbReference>
<comment type="caution">
    <text evidence="7">The sequence shown here is derived from an EMBL/GenBank/DDBJ whole genome shotgun (WGS) entry which is preliminary data.</text>
</comment>
<feature type="binding site" evidence="4">
    <location>
        <position position="254"/>
    </location>
    <ligand>
        <name>ATP</name>
        <dbReference type="ChEBI" id="CHEBI:30616"/>
    </ligand>
</feature>
<evidence type="ECO:0000256" key="2">
    <source>
        <dbReference type="ARBA" id="ARBA00022741"/>
    </source>
</evidence>
<dbReference type="InterPro" id="IPR011009">
    <property type="entry name" value="Kinase-like_dom_sf"/>
</dbReference>
<dbReference type="InterPro" id="IPR017441">
    <property type="entry name" value="Protein_kinase_ATP_BS"/>
</dbReference>
<dbReference type="SUPFAM" id="SSF56112">
    <property type="entry name" value="Protein kinase-like (PK-like)"/>
    <property type="match status" value="1"/>
</dbReference>
<dbReference type="InterPro" id="IPR008271">
    <property type="entry name" value="Ser/Thr_kinase_AS"/>
</dbReference>
<dbReference type="GO" id="GO:0004674">
    <property type="term" value="F:protein serine/threonine kinase activity"/>
    <property type="evidence" value="ECO:0007669"/>
    <property type="project" value="TreeGrafter"/>
</dbReference>
<keyword evidence="3 4" id="KW-0067">ATP-binding</keyword>
<feature type="domain" description="Protein kinase" evidence="6">
    <location>
        <begin position="227"/>
        <end position="482"/>
    </location>
</feature>
<evidence type="ECO:0000256" key="4">
    <source>
        <dbReference type="PROSITE-ProRule" id="PRU10141"/>
    </source>
</evidence>
<dbReference type="Proteomes" id="UP001215598">
    <property type="component" value="Unassembled WGS sequence"/>
</dbReference>
<dbReference type="Gene3D" id="1.10.510.10">
    <property type="entry name" value="Transferase(Phosphotransferase) domain 1"/>
    <property type="match status" value="1"/>
</dbReference>